<dbReference type="PIRSF" id="PIRSF000505">
    <property type="entry name" value="EPSPS"/>
    <property type="match status" value="1"/>
</dbReference>
<evidence type="ECO:0000256" key="4">
    <source>
        <dbReference type="ARBA" id="ARBA00022605"/>
    </source>
</evidence>
<dbReference type="InterPro" id="IPR013792">
    <property type="entry name" value="RNA3'P_cycl/enolpyr_Trfase_a/b"/>
</dbReference>
<dbReference type="InterPro" id="IPR006264">
    <property type="entry name" value="EPSP_synthase"/>
</dbReference>
<evidence type="ECO:0000256" key="1">
    <source>
        <dbReference type="ARBA" id="ARBA00004811"/>
    </source>
</evidence>
<gene>
    <name evidence="11" type="ORF">EHF_0806</name>
</gene>
<keyword evidence="6" id="KW-0057">Aromatic amino acid biosynthesis</keyword>
<keyword evidence="5" id="KW-0808">Transferase</keyword>
<keyword evidence="12" id="KW-1185">Reference proteome</keyword>
<feature type="transmembrane region" description="Helical" evidence="9">
    <location>
        <begin position="316"/>
        <end position="336"/>
    </location>
</feature>
<comment type="similarity">
    <text evidence="2">Belongs to the EPSP synthase family.</text>
</comment>
<dbReference type="Pfam" id="PF00275">
    <property type="entry name" value="EPSP_synthase"/>
    <property type="match status" value="1"/>
</dbReference>
<keyword evidence="9" id="KW-1133">Transmembrane helix</keyword>
<keyword evidence="4" id="KW-0028">Amino-acid biosynthesis</keyword>
<dbReference type="PANTHER" id="PTHR21090">
    <property type="entry name" value="AROM/DEHYDROQUINATE SYNTHASE"/>
    <property type="match status" value="1"/>
</dbReference>
<accession>X5GKZ0</accession>
<sequence length="432" mass="48128">MVIISERTYHICGHVNIVKDSLLSHVALILASQVVGVTKIYDIAFNSDIILTIKSLNLLGVKVRYNKNNRICTIEGMGVGGFLCPKDVLYFNDPSIYMMMGCLSNCPFTSFLCGYTNLNIGNVMKPLLLMGARFVSNDNKLPAALVGCIDMLPIKYETKEDEVKTAIMFASLNTYGTTTIVSTPSQGQASIIHMLRYFNVEVECFIDKDLINTVNISGQRELYSKDVCIPNDFFCMLSFIIVALISNGSEITILNVLLNDRMKNLHKILVKMGANLFFINERRNAVGEEVVDLVVKGSVLQGIECLSSENFDIDEYLFMVILAAYSDGMTVLNGVLNVAFMDKRLRAVIDELIKCGVRIEVGVNYLIIYGCSSNILDWDSVDACYDFKMTVLFLVIGIISNSFFEIKNVRKTSDLLTIIGLFNKHGAKIRIA</sequence>
<dbReference type="SUPFAM" id="SSF55205">
    <property type="entry name" value="EPT/RTPC-like"/>
    <property type="match status" value="1"/>
</dbReference>
<feature type="transmembrane region" description="Helical" evidence="9">
    <location>
        <begin position="236"/>
        <end position="258"/>
    </location>
</feature>
<dbReference type="eggNOG" id="COG0128">
    <property type="taxonomic scope" value="Bacteria"/>
</dbReference>
<name>X5GKZ0_9RICK</name>
<comment type="pathway">
    <text evidence="1">Metabolic intermediate biosynthesis; chorismate biosynthesis; chorismate from D-erythrose 4-phosphate and phosphoenolpyruvate: step 6/7.</text>
</comment>
<dbReference type="UniPathway" id="UPA00053">
    <property type="reaction ID" value="UER00089"/>
</dbReference>
<evidence type="ECO:0000313" key="11">
    <source>
        <dbReference type="EMBL" id="AHX05083.1"/>
    </source>
</evidence>
<comment type="catalytic activity">
    <reaction evidence="8">
        <text>3-phosphoshikimate + phosphoenolpyruvate = 5-O-(1-carboxyvinyl)-3-phosphoshikimate + phosphate</text>
        <dbReference type="Rhea" id="RHEA:21256"/>
        <dbReference type="ChEBI" id="CHEBI:43474"/>
        <dbReference type="ChEBI" id="CHEBI:57701"/>
        <dbReference type="ChEBI" id="CHEBI:58702"/>
        <dbReference type="ChEBI" id="CHEBI:145989"/>
        <dbReference type="EC" id="2.5.1.19"/>
    </reaction>
    <physiologicalReaction direction="left-to-right" evidence="8">
        <dbReference type="Rhea" id="RHEA:21257"/>
    </physiologicalReaction>
</comment>
<dbReference type="KEGG" id="ehh:EHF_0806"/>
<dbReference type="HOGENOM" id="CLU_640516_0_0_5"/>
<evidence type="ECO:0000256" key="9">
    <source>
        <dbReference type="SAM" id="Phobius"/>
    </source>
</evidence>
<dbReference type="InterPro" id="IPR036968">
    <property type="entry name" value="Enolpyruvate_Tfrase_sf"/>
</dbReference>
<evidence type="ECO:0000256" key="3">
    <source>
        <dbReference type="ARBA" id="ARBA00012450"/>
    </source>
</evidence>
<dbReference type="EC" id="2.5.1.19" evidence="3"/>
<protein>
    <recommendedName>
        <fullName evidence="3">3-phosphoshikimate 1-carboxyvinyltransferase</fullName>
        <ecNumber evidence="3">2.5.1.19</ecNumber>
    </recommendedName>
    <alternativeName>
        <fullName evidence="7">5-enolpyruvylshikimate-3-phosphate synthase</fullName>
    </alternativeName>
</protein>
<dbReference type="GO" id="GO:0009073">
    <property type="term" value="P:aromatic amino acid family biosynthetic process"/>
    <property type="evidence" value="ECO:0007669"/>
    <property type="project" value="UniProtKB-KW"/>
</dbReference>
<dbReference type="InterPro" id="IPR001986">
    <property type="entry name" value="Enolpyruvate_Tfrase_dom"/>
</dbReference>
<evidence type="ECO:0000313" key="12">
    <source>
        <dbReference type="Proteomes" id="UP000023762"/>
    </source>
</evidence>
<evidence type="ECO:0000256" key="2">
    <source>
        <dbReference type="ARBA" id="ARBA00009948"/>
    </source>
</evidence>
<evidence type="ECO:0000256" key="6">
    <source>
        <dbReference type="ARBA" id="ARBA00023141"/>
    </source>
</evidence>
<dbReference type="RefSeq" id="WP_198015089.1">
    <property type="nucleotide sequence ID" value="NZ_CP007474.1"/>
</dbReference>
<dbReference type="GO" id="GO:0008652">
    <property type="term" value="P:amino acid biosynthetic process"/>
    <property type="evidence" value="ECO:0007669"/>
    <property type="project" value="UniProtKB-KW"/>
</dbReference>
<keyword evidence="9" id="KW-0472">Membrane</keyword>
<evidence type="ECO:0000256" key="5">
    <source>
        <dbReference type="ARBA" id="ARBA00022679"/>
    </source>
</evidence>
<evidence type="ECO:0000256" key="8">
    <source>
        <dbReference type="ARBA" id="ARBA00044633"/>
    </source>
</evidence>
<feature type="transmembrane region" description="Helical" evidence="9">
    <location>
        <begin position="387"/>
        <end position="404"/>
    </location>
</feature>
<evidence type="ECO:0000259" key="10">
    <source>
        <dbReference type="Pfam" id="PF00275"/>
    </source>
</evidence>
<feature type="domain" description="Enolpyruvate transferase" evidence="10">
    <location>
        <begin position="11"/>
        <end position="411"/>
    </location>
</feature>
<dbReference type="PANTHER" id="PTHR21090:SF5">
    <property type="entry name" value="PENTAFUNCTIONAL AROM POLYPEPTIDE"/>
    <property type="match status" value="1"/>
</dbReference>
<dbReference type="Proteomes" id="UP000023762">
    <property type="component" value="Chromosome"/>
</dbReference>
<keyword evidence="9" id="KW-0812">Transmembrane</keyword>
<evidence type="ECO:0000256" key="7">
    <source>
        <dbReference type="ARBA" id="ARBA00030046"/>
    </source>
</evidence>
<reference evidence="11 12" key="1">
    <citation type="submission" date="2014-03" db="EMBL/GenBank/DDBJ databases">
        <title>Sequencing and Comparison of Genomes and Transcriptome Profiles of Human Ehrlichiosis Agents.</title>
        <authorList>
            <person name="Lin M."/>
            <person name="Daugherty S.C."/>
            <person name="Nagaraj S."/>
            <person name="Cheng Z."/>
            <person name="Xiong Q."/>
            <person name="Lin F.-Y."/>
            <person name="Sengamalay N."/>
            <person name="Ott S."/>
            <person name="Godinez A."/>
            <person name="Tallon L.J."/>
            <person name="Sadzewicz L."/>
            <person name="Fraser C.M."/>
            <person name="Dunning Hotopp J.C."/>
            <person name="Rikihisa Y."/>
        </authorList>
    </citation>
    <scope>NUCLEOTIDE SEQUENCE [LARGE SCALE GENOMIC DNA]</scope>
    <source>
        <strain evidence="11 12">HF</strain>
    </source>
</reference>
<dbReference type="EMBL" id="CP007474">
    <property type="protein sequence ID" value="AHX05083.1"/>
    <property type="molecule type" value="Genomic_DNA"/>
</dbReference>
<proteinExistence type="inferred from homology"/>
<organism evidence="11 12">
    <name type="scientific">Ehrlichia japonica</name>
    <dbReference type="NCBI Taxonomy" id="391036"/>
    <lineage>
        <taxon>Bacteria</taxon>
        <taxon>Pseudomonadati</taxon>
        <taxon>Pseudomonadota</taxon>
        <taxon>Alphaproteobacteria</taxon>
        <taxon>Rickettsiales</taxon>
        <taxon>Anaplasmataceae</taxon>
        <taxon>Ehrlichia</taxon>
    </lineage>
</organism>
<dbReference type="Gene3D" id="3.65.10.10">
    <property type="entry name" value="Enolpyruvate transferase domain"/>
    <property type="match status" value="2"/>
</dbReference>
<dbReference type="STRING" id="391036.EHF_0806"/>
<dbReference type="AlphaFoldDB" id="X5GKZ0"/>
<dbReference type="GO" id="GO:0003866">
    <property type="term" value="F:3-phosphoshikimate 1-carboxyvinyltransferase activity"/>
    <property type="evidence" value="ECO:0007669"/>
    <property type="project" value="UniProtKB-EC"/>
</dbReference>
<dbReference type="GO" id="GO:0009423">
    <property type="term" value="P:chorismate biosynthetic process"/>
    <property type="evidence" value="ECO:0007669"/>
    <property type="project" value="UniProtKB-UniPathway"/>
</dbReference>